<accession>A0A6J5N7C1</accession>
<sequence>MLYLINKSMEKTEIKVKKKSGGARPGAGRKPGSKSHITIEGLLNQVQAQSNGQDYEQLLIQDFLNARFSDDKQLLLKYHNLILNKVMNSLAKIEVTDSADAVETKKQAFADALAKLAGVSTNAK</sequence>
<gene>
    <name evidence="1" type="ORF">UFOVP592_26</name>
</gene>
<reference evidence="1" key="1">
    <citation type="submission" date="2020-04" db="EMBL/GenBank/DDBJ databases">
        <authorList>
            <person name="Chiriac C."/>
            <person name="Salcher M."/>
            <person name="Ghai R."/>
            <person name="Kavagutti S V."/>
        </authorList>
    </citation>
    <scope>NUCLEOTIDE SEQUENCE</scope>
</reference>
<dbReference type="EMBL" id="LR796558">
    <property type="protein sequence ID" value="CAB4151609.1"/>
    <property type="molecule type" value="Genomic_DNA"/>
</dbReference>
<protein>
    <submittedName>
        <fullName evidence="1">Uncharacterized protein</fullName>
    </submittedName>
</protein>
<proteinExistence type="predicted"/>
<organism evidence="1">
    <name type="scientific">uncultured Caudovirales phage</name>
    <dbReference type="NCBI Taxonomy" id="2100421"/>
    <lineage>
        <taxon>Viruses</taxon>
        <taxon>Duplodnaviria</taxon>
        <taxon>Heunggongvirae</taxon>
        <taxon>Uroviricota</taxon>
        <taxon>Caudoviricetes</taxon>
        <taxon>Peduoviridae</taxon>
        <taxon>Maltschvirus</taxon>
        <taxon>Maltschvirus maltsch</taxon>
    </lineage>
</organism>
<evidence type="ECO:0000313" key="1">
    <source>
        <dbReference type="EMBL" id="CAB4151609.1"/>
    </source>
</evidence>
<name>A0A6J5N7C1_9CAUD</name>